<dbReference type="Proteomes" id="UP000295763">
    <property type="component" value="Unassembled WGS sequence"/>
</dbReference>
<dbReference type="EMBL" id="SLYB01000015">
    <property type="protein sequence ID" value="TCP94746.1"/>
    <property type="molecule type" value="Genomic_DNA"/>
</dbReference>
<evidence type="ECO:0000313" key="1">
    <source>
        <dbReference type="EMBL" id="TCP94746.1"/>
    </source>
</evidence>
<reference evidence="1 2" key="1">
    <citation type="submission" date="2019-03" db="EMBL/GenBank/DDBJ databases">
        <title>Genomic Encyclopedia of Type Strains, Phase IV (KMG-IV): sequencing the most valuable type-strain genomes for metagenomic binning, comparative biology and taxonomic classification.</title>
        <authorList>
            <person name="Goeker M."/>
        </authorList>
    </citation>
    <scope>NUCLEOTIDE SEQUENCE [LARGE SCALE GENOMIC DNA]</scope>
    <source>
        <strain evidence="1 2">DSM 28404</strain>
    </source>
</reference>
<accession>A0A4R2T0Z1</accession>
<evidence type="ECO:0008006" key="3">
    <source>
        <dbReference type="Google" id="ProtNLM"/>
    </source>
</evidence>
<dbReference type="AlphaFoldDB" id="A0A4R2T0Z1"/>
<dbReference type="InterPro" id="IPR014710">
    <property type="entry name" value="RmlC-like_jellyroll"/>
</dbReference>
<gene>
    <name evidence="1" type="ORF">EDC44_11549</name>
</gene>
<evidence type="ECO:0000313" key="2">
    <source>
        <dbReference type="Proteomes" id="UP000295763"/>
    </source>
</evidence>
<proteinExistence type="predicted"/>
<dbReference type="RefSeq" id="WP_165870245.1">
    <property type="nucleotide sequence ID" value="NZ_SLYB01000015.1"/>
</dbReference>
<sequence length="58" mass="6824">MMHKHENHLEIVFVAKERGNHIIGSTKYETRERDILIFNRGVVHDEIAQVNSDMPTYC</sequence>
<name>A0A4R2T0Z1_9PAST</name>
<organism evidence="1 2">
    <name type="scientific">Cricetibacter osteomyelitidis</name>
    <dbReference type="NCBI Taxonomy" id="1521931"/>
    <lineage>
        <taxon>Bacteria</taxon>
        <taxon>Pseudomonadati</taxon>
        <taxon>Pseudomonadota</taxon>
        <taxon>Gammaproteobacteria</taxon>
        <taxon>Pasteurellales</taxon>
        <taxon>Pasteurellaceae</taxon>
        <taxon>Cricetibacter</taxon>
    </lineage>
</organism>
<keyword evidence="2" id="KW-1185">Reference proteome</keyword>
<protein>
    <recommendedName>
        <fullName evidence="3">AraC-like protein</fullName>
    </recommendedName>
</protein>
<comment type="caution">
    <text evidence="1">The sequence shown here is derived from an EMBL/GenBank/DDBJ whole genome shotgun (WGS) entry which is preliminary data.</text>
</comment>
<dbReference type="Gene3D" id="2.60.120.10">
    <property type="entry name" value="Jelly Rolls"/>
    <property type="match status" value="1"/>
</dbReference>